<dbReference type="EMBL" id="JAAGAX010000017">
    <property type="protein sequence ID" value="KAF2285481.1"/>
    <property type="molecule type" value="Genomic_DNA"/>
</dbReference>
<evidence type="ECO:0000313" key="3">
    <source>
        <dbReference type="EMBL" id="KAF2285484.1"/>
    </source>
</evidence>
<dbReference type="PANTHER" id="PTHR31008:SF2">
    <property type="entry name" value="COP1-INTERACTING PROTEIN-LIKE PROTEIN"/>
    <property type="match status" value="1"/>
</dbReference>
<comment type="caution">
    <text evidence="2">The sequence shown here is derived from an EMBL/GenBank/DDBJ whole genome shotgun (WGS) entry which is preliminary data.</text>
</comment>
<protein>
    <submittedName>
        <fullName evidence="2">Uncharacterized protein</fullName>
    </submittedName>
</protein>
<dbReference type="EMBL" id="JAAGAX010000017">
    <property type="protein sequence ID" value="KAF2285509.1"/>
    <property type="molecule type" value="Genomic_DNA"/>
</dbReference>
<sequence>MKSSSRLDSAVFQLTPTRTRFVRFVSTPEVLERVYALESEILQIEEAIAIQSNNEIGLAMVKDHQTKSVEHIEGSRPLLDSNEEKAIVLYKVGAHLIILIQWLLTVRELLKHLE</sequence>
<evidence type="ECO:0000313" key="4">
    <source>
        <dbReference type="EMBL" id="KAF2285486.1"/>
    </source>
</evidence>
<evidence type="ECO:0000313" key="5">
    <source>
        <dbReference type="EMBL" id="KAF2285509.1"/>
    </source>
</evidence>
<proteinExistence type="predicted"/>
<dbReference type="EMBL" id="JAAGAX010000017">
    <property type="protein sequence ID" value="KAF2285484.1"/>
    <property type="molecule type" value="Genomic_DNA"/>
</dbReference>
<name>A0A6A6K9K0_HEVBR</name>
<dbReference type="Proteomes" id="UP000467840">
    <property type="component" value="Chromosome 3"/>
</dbReference>
<gene>
    <name evidence="1" type="ORF">GH714_004815</name>
    <name evidence="2" type="ORF">GH714_004829</name>
    <name evidence="3" type="ORF">GH714_004836</name>
    <name evidence="4" type="ORF">GH714_004881</name>
    <name evidence="5" type="ORF">GH714_005174</name>
</gene>
<dbReference type="EMBL" id="JAAGAX010000017">
    <property type="protein sequence ID" value="KAF2285486.1"/>
    <property type="molecule type" value="Genomic_DNA"/>
</dbReference>
<dbReference type="AlphaFoldDB" id="A0A6A6K9K0"/>
<evidence type="ECO:0000313" key="2">
    <source>
        <dbReference type="EMBL" id="KAF2285482.1"/>
    </source>
</evidence>
<dbReference type="PANTHER" id="PTHR31008">
    <property type="entry name" value="COP1-INTERACTING PROTEIN-RELATED"/>
    <property type="match status" value="1"/>
</dbReference>
<reference evidence="2 6" key="1">
    <citation type="journal article" date="2020" name="Mol. Plant">
        <title>The Chromosome-Based Rubber Tree Genome Provides New Insights into Spurge Genome Evolution and Rubber Biosynthesis.</title>
        <authorList>
            <person name="Liu J."/>
            <person name="Shi C."/>
            <person name="Shi C.C."/>
            <person name="Li W."/>
            <person name="Zhang Q.J."/>
            <person name="Zhang Y."/>
            <person name="Li K."/>
            <person name="Lu H.F."/>
            <person name="Shi C."/>
            <person name="Zhu S.T."/>
            <person name="Xiao Z.Y."/>
            <person name="Nan H."/>
            <person name="Yue Y."/>
            <person name="Zhu X.G."/>
            <person name="Wu Y."/>
            <person name="Hong X.N."/>
            <person name="Fan G.Y."/>
            <person name="Tong Y."/>
            <person name="Zhang D."/>
            <person name="Mao C.L."/>
            <person name="Liu Y.L."/>
            <person name="Hao S.J."/>
            <person name="Liu W.Q."/>
            <person name="Lv M.Q."/>
            <person name="Zhang H.B."/>
            <person name="Liu Y."/>
            <person name="Hu-Tang G.R."/>
            <person name="Wang J.P."/>
            <person name="Wang J.H."/>
            <person name="Sun Y.H."/>
            <person name="Ni S.B."/>
            <person name="Chen W.B."/>
            <person name="Zhang X.C."/>
            <person name="Jiao Y.N."/>
            <person name="Eichler E.E."/>
            <person name="Li G.H."/>
            <person name="Liu X."/>
            <person name="Gao L.Z."/>
        </authorList>
    </citation>
    <scope>NUCLEOTIDE SEQUENCE [LARGE SCALE GENOMIC DNA]</scope>
    <source>
        <strain evidence="6">cv. GT1</strain>
        <tissue evidence="2">Leaf</tissue>
    </source>
</reference>
<dbReference type="EMBL" id="JAAGAX010000017">
    <property type="protein sequence ID" value="KAF2285482.1"/>
    <property type="molecule type" value="Genomic_DNA"/>
</dbReference>
<keyword evidence="6" id="KW-1185">Reference proteome</keyword>
<organism evidence="2 6">
    <name type="scientific">Hevea brasiliensis</name>
    <name type="common">Para rubber tree</name>
    <name type="synonym">Siphonia brasiliensis</name>
    <dbReference type="NCBI Taxonomy" id="3981"/>
    <lineage>
        <taxon>Eukaryota</taxon>
        <taxon>Viridiplantae</taxon>
        <taxon>Streptophyta</taxon>
        <taxon>Embryophyta</taxon>
        <taxon>Tracheophyta</taxon>
        <taxon>Spermatophyta</taxon>
        <taxon>Magnoliopsida</taxon>
        <taxon>eudicotyledons</taxon>
        <taxon>Gunneridae</taxon>
        <taxon>Pentapetalae</taxon>
        <taxon>rosids</taxon>
        <taxon>fabids</taxon>
        <taxon>Malpighiales</taxon>
        <taxon>Euphorbiaceae</taxon>
        <taxon>Crotonoideae</taxon>
        <taxon>Micrandreae</taxon>
        <taxon>Hevea</taxon>
    </lineage>
</organism>
<evidence type="ECO:0000313" key="6">
    <source>
        <dbReference type="Proteomes" id="UP000467840"/>
    </source>
</evidence>
<accession>A0A6A6K9K0</accession>
<evidence type="ECO:0000313" key="1">
    <source>
        <dbReference type="EMBL" id="KAF2285481.1"/>
    </source>
</evidence>